<organism evidence="2 3">
    <name type="scientific">Vibrio tetraodonis subsp. pristinus</name>
    <dbReference type="NCBI Taxonomy" id="2695891"/>
    <lineage>
        <taxon>Bacteria</taxon>
        <taxon>Pseudomonadati</taxon>
        <taxon>Pseudomonadota</taxon>
        <taxon>Gammaproteobacteria</taxon>
        <taxon>Vibrionales</taxon>
        <taxon>Vibrionaceae</taxon>
        <taxon>Vibrio</taxon>
    </lineage>
</organism>
<protein>
    <submittedName>
        <fullName evidence="2">DNA repair protein</fullName>
    </submittedName>
</protein>
<dbReference type="InterPro" id="IPR059206">
    <property type="entry name" value="Sll1717-like"/>
</dbReference>
<dbReference type="Proteomes" id="UP000478571">
    <property type="component" value="Unassembled WGS sequence"/>
</dbReference>
<keyword evidence="3" id="KW-1185">Reference proteome</keyword>
<comment type="caution">
    <text evidence="2">The sequence shown here is derived from an EMBL/GenBank/DDBJ whole genome shotgun (WGS) entry which is preliminary data.</text>
</comment>
<dbReference type="NCBIfam" id="NF047389">
    <property type="entry name" value="ATPase_Sll1717"/>
    <property type="match status" value="1"/>
</dbReference>
<reference evidence="2 3" key="1">
    <citation type="submission" date="2020-01" db="EMBL/GenBank/DDBJ databases">
        <title>Draft Genome Sequence of Vibrio sp. strain OCN044, Isolated from a Healthy Coral at Palmyra Atoll.</title>
        <authorList>
            <person name="Videau P."/>
            <person name="Loughran R."/>
            <person name="Esquivel A."/>
            <person name="Deadmond M."/>
            <person name="Paddock B.E."/>
            <person name="Saw J.H."/>
            <person name="Ushijima B."/>
        </authorList>
    </citation>
    <scope>NUCLEOTIDE SEQUENCE [LARGE SCALE GENOMIC DNA]</scope>
    <source>
        <strain evidence="2 3">OCN044</strain>
    </source>
</reference>
<evidence type="ECO:0000259" key="1">
    <source>
        <dbReference type="Pfam" id="PF07693"/>
    </source>
</evidence>
<dbReference type="AlphaFoldDB" id="A0A6L8LR04"/>
<dbReference type="EMBL" id="WWEU01000001">
    <property type="protein sequence ID" value="MYM58514.1"/>
    <property type="molecule type" value="Genomic_DNA"/>
</dbReference>
<name>A0A6L8LR04_9VIBR</name>
<dbReference type="Pfam" id="PF07693">
    <property type="entry name" value="KAP_NTPase"/>
    <property type="match status" value="1"/>
</dbReference>
<dbReference type="SUPFAM" id="SSF52540">
    <property type="entry name" value="P-loop containing nucleoside triphosphate hydrolases"/>
    <property type="match status" value="1"/>
</dbReference>
<dbReference type="InterPro" id="IPR027417">
    <property type="entry name" value="P-loop_NTPase"/>
</dbReference>
<sequence length="515" mass="60146">MTTYTFRNSDTIGNLDAETDNFLSECFFESDVYKTLIKFDDDSDFSKRIIIGRTGSGKTALLKRISEEKSIKKHDVIEAESTVFEHIKNNVFISQLMENNVDLRVFYKSLWQHVLLVKVIDLLYPSNRSFFDSINSFGSASKKKYNLEYAKEYVESYRNNFFNDDIVAEITNNMQKELSTNSSIPSFFKIGTKSTSEESVKLQRATSQYVSTNLLRKQKELIKLIREEHSDERQLRIVISIDDLDKSWLSSSTIRHDFINALLDAFKELIDIKSVKILISIRTDIIMGIYRNNLRQEEKDKSLILPISWKECDIRTLLDYRINYLIKNHYSGKENVNFSDIFNFKVAGDTVDDYIISRTMLRPRDAIDFVNLSLSEADGKTTMNEKFVLLAEEKFYHSRKQAMIKEWKSLYSQIEDYLDSISFIHNKVFRISELGTVKCDIQNHLLSKSKNVESDLHDKITFDFEELIKVWFTTGVVGIKKSQDIVIYSSFEKPTLDITDLGKEFLIHPLFYRYD</sequence>
<feature type="domain" description="KAP NTPase" evidence="1">
    <location>
        <begin position="55"/>
        <end position="300"/>
    </location>
</feature>
<evidence type="ECO:0000313" key="2">
    <source>
        <dbReference type="EMBL" id="MYM58514.1"/>
    </source>
</evidence>
<accession>A0A6L8LR04</accession>
<evidence type="ECO:0000313" key="3">
    <source>
        <dbReference type="Proteomes" id="UP000478571"/>
    </source>
</evidence>
<dbReference type="InterPro" id="IPR011646">
    <property type="entry name" value="KAP_P-loop"/>
</dbReference>
<gene>
    <name evidence="2" type="ORF">GTG28_04690</name>
</gene>
<proteinExistence type="predicted"/>